<sequence>MNFFHRALRSIERLKSRTLFMSLIFFVISFLILVGISVLYASENAITRAKSEMNPIVVVRSALDADNYLDIRNNNLRLSEKLERMIQDERIVTWNQCVEMKQKSVNFDSYTVMEDDRGSTSLNYEMNVSLFGNKTSDCIEFHNGSYELTEGRFYNEEELKYHDYVCVIDEKLAEVNGIKIGDTIITQSFANSVDVEDSEFHYSWKVIGFYRHCISKNPQFSETRQVIYDQELQENTIIVPGTTLAGISAAYMNGMEMILSERKKSEPIHWEEEDQYSSEIILMLDSPELLEPFIQEYSRISEGIYTLESNNALYEKYGKPLNVIQYFALIILAVVVGNGILLILFLSALQIQNRSNEIGIYLSVGVPRHKIIMQFFIEMMIVMLIGTTIAGMCALWIVKPLNDQLLTLTVIQKQTEFLDADEDLSYSEAEKYFSEIDPEKILDQFQVELTGSEIIACLICEGGILLMNLGLTSPTILKMKPKKILT</sequence>
<evidence type="ECO:0000313" key="11">
    <source>
        <dbReference type="Proteomes" id="UP000433575"/>
    </source>
</evidence>
<keyword evidence="5 6" id="KW-0472">Membrane</keyword>
<gene>
    <name evidence="10" type="ORF">GKD88_07655</name>
    <name evidence="9" type="ORF">GKE08_08250</name>
</gene>
<feature type="transmembrane region" description="Helical" evidence="6">
    <location>
        <begin position="453"/>
        <end position="477"/>
    </location>
</feature>
<accession>A0A6N7S7N2</accession>
<dbReference type="GO" id="GO:0005886">
    <property type="term" value="C:plasma membrane"/>
    <property type="evidence" value="ECO:0007669"/>
    <property type="project" value="UniProtKB-SubCell"/>
</dbReference>
<evidence type="ECO:0000256" key="1">
    <source>
        <dbReference type="ARBA" id="ARBA00004651"/>
    </source>
</evidence>
<evidence type="ECO:0000256" key="4">
    <source>
        <dbReference type="ARBA" id="ARBA00022989"/>
    </source>
</evidence>
<organism evidence="9 11">
    <name type="scientific">Holdemania massiliensis</name>
    <dbReference type="NCBI Taxonomy" id="1468449"/>
    <lineage>
        <taxon>Bacteria</taxon>
        <taxon>Bacillati</taxon>
        <taxon>Bacillota</taxon>
        <taxon>Erysipelotrichia</taxon>
        <taxon>Erysipelotrichales</taxon>
        <taxon>Erysipelotrichaceae</taxon>
        <taxon>Holdemania</taxon>
    </lineage>
</organism>
<feature type="transmembrane region" description="Helical" evidence="6">
    <location>
        <begin position="326"/>
        <end position="349"/>
    </location>
</feature>
<evidence type="ECO:0000256" key="3">
    <source>
        <dbReference type="ARBA" id="ARBA00022692"/>
    </source>
</evidence>
<feature type="transmembrane region" description="Helical" evidence="6">
    <location>
        <begin position="375"/>
        <end position="398"/>
    </location>
</feature>
<dbReference type="InterPro" id="IPR025857">
    <property type="entry name" value="MacB_PCD"/>
</dbReference>
<dbReference type="OrthoDB" id="9812886at2"/>
<feature type="domain" description="MacB-like periplasmic core" evidence="8">
    <location>
        <begin position="123"/>
        <end position="244"/>
    </location>
</feature>
<evidence type="ECO:0000256" key="2">
    <source>
        <dbReference type="ARBA" id="ARBA00022475"/>
    </source>
</evidence>
<keyword evidence="4 6" id="KW-1133">Transmembrane helix</keyword>
<dbReference type="Proteomes" id="UP000480929">
    <property type="component" value="Unassembled WGS sequence"/>
</dbReference>
<dbReference type="InterPro" id="IPR003838">
    <property type="entry name" value="ABC3_permease_C"/>
</dbReference>
<keyword evidence="2" id="KW-1003">Cell membrane</keyword>
<feature type="domain" description="ABC3 transporter permease C-terminal" evidence="7">
    <location>
        <begin position="330"/>
        <end position="403"/>
    </location>
</feature>
<dbReference type="GO" id="GO:0022857">
    <property type="term" value="F:transmembrane transporter activity"/>
    <property type="evidence" value="ECO:0007669"/>
    <property type="project" value="TreeGrafter"/>
</dbReference>
<dbReference type="Proteomes" id="UP000433575">
    <property type="component" value="Unassembled WGS sequence"/>
</dbReference>
<comment type="subcellular location">
    <subcellularLocation>
        <location evidence="1">Cell membrane</location>
        <topology evidence="1">Multi-pass membrane protein</topology>
    </subcellularLocation>
</comment>
<dbReference type="EMBL" id="WKPI01000010">
    <property type="protein sequence ID" value="MSC32994.1"/>
    <property type="molecule type" value="Genomic_DNA"/>
</dbReference>
<proteinExistence type="predicted"/>
<evidence type="ECO:0000313" key="9">
    <source>
        <dbReference type="EMBL" id="MSA89316.1"/>
    </source>
</evidence>
<dbReference type="EMBL" id="WKPJ01000009">
    <property type="protein sequence ID" value="MSA89316.1"/>
    <property type="molecule type" value="Genomic_DNA"/>
</dbReference>
<reference evidence="11 12" key="1">
    <citation type="journal article" date="2019" name="Nat. Med.">
        <title>A library of human gut bacterial isolates paired with longitudinal multiomics data enables mechanistic microbiome research.</title>
        <authorList>
            <person name="Poyet M."/>
            <person name="Groussin M."/>
            <person name="Gibbons S.M."/>
            <person name="Avila-Pacheco J."/>
            <person name="Jiang X."/>
            <person name="Kearney S.M."/>
            <person name="Perrotta A.R."/>
            <person name="Berdy B."/>
            <person name="Zhao S."/>
            <person name="Lieberman T.D."/>
            <person name="Swanson P.K."/>
            <person name="Smith M."/>
            <person name="Roesemann S."/>
            <person name="Alexander J.E."/>
            <person name="Rich S.A."/>
            <person name="Livny J."/>
            <person name="Vlamakis H."/>
            <person name="Clish C."/>
            <person name="Bullock K."/>
            <person name="Deik A."/>
            <person name="Scott J."/>
            <person name="Pierce K.A."/>
            <person name="Xavier R.J."/>
            <person name="Alm E.J."/>
        </authorList>
    </citation>
    <scope>NUCLEOTIDE SEQUENCE [LARGE SCALE GENOMIC DNA]</scope>
    <source>
        <strain evidence="9 11">BIOML-A4</strain>
        <strain evidence="10 12">BIOML-A5</strain>
    </source>
</reference>
<evidence type="ECO:0000256" key="6">
    <source>
        <dbReference type="SAM" id="Phobius"/>
    </source>
</evidence>
<dbReference type="PANTHER" id="PTHR30572:SF9">
    <property type="entry name" value="ABC TRANSPORTER PERMEASE PROTEIN"/>
    <property type="match status" value="1"/>
</dbReference>
<dbReference type="Pfam" id="PF12704">
    <property type="entry name" value="MacB_PCD"/>
    <property type="match status" value="1"/>
</dbReference>
<protein>
    <submittedName>
        <fullName evidence="9">FtsX-like permease family protein</fullName>
    </submittedName>
</protein>
<evidence type="ECO:0000313" key="12">
    <source>
        <dbReference type="Proteomes" id="UP000480929"/>
    </source>
</evidence>
<feature type="transmembrane region" description="Helical" evidence="6">
    <location>
        <begin position="20"/>
        <end position="41"/>
    </location>
</feature>
<comment type="caution">
    <text evidence="9">The sequence shown here is derived from an EMBL/GenBank/DDBJ whole genome shotgun (WGS) entry which is preliminary data.</text>
</comment>
<dbReference type="RefSeq" id="WP_154238623.1">
    <property type="nucleotide sequence ID" value="NZ_CALJPI010000251.1"/>
</dbReference>
<evidence type="ECO:0000259" key="7">
    <source>
        <dbReference type="Pfam" id="PF02687"/>
    </source>
</evidence>
<keyword evidence="12" id="KW-1185">Reference proteome</keyword>
<name>A0A6N7S7N2_9FIRM</name>
<dbReference type="PANTHER" id="PTHR30572">
    <property type="entry name" value="MEMBRANE COMPONENT OF TRANSPORTER-RELATED"/>
    <property type="match status" value="1"/>
</dbReference>
<evidence type="ECO:0000256" key="5">
    <source>
        <dbReference type="ARBA" id="ARBA00023136"/>
    </source>
</evidence>
<keyword evidence="3 6" id="KW-0812">Transmembrane</keyword>
<evidence type="ECO:0000313" key="10">
    <source>
        <dbReference type="EMBL" id="MSC32994.1"/>
    </source>
</evidence>
<dbReference type="AlphaFoldDB" id="A0A6N7S7N2"/>
<dbReference type="Pfam" id="PF02687">
    <property type="entry name" value="FtsX"/>
    <property type="match status" value="1"/>
</dbReference>
<dbReference type="InterPro" id="IPR050250">
    <property type="entry name" value="Macrolide_Exporter_MacB"/>
</dbReference>
<evidence type="ECO:0000259" key="8">
    <source>
        <dbReference type="Pfam" id="PF12704"/>
    </source>
</evidence>